<comment type="caution">
    <text evidence="5">The sequence shown here is derived from an EMBL/GenBank/DDBJ whole genome shotgun (WGS) entry which is preliminary data.</text>
</comment>
<evidence type="ECO:0000313" key="6">
    <source>
        <dbReference type="Proteomes" id="UP000249364"/>
    </source>
</evidence>
<dbReference type="InterPro" id="IPR032687">
    <property type="entry name" value="AraC-type_N"/>
</dbReference>
<dbReference type="PROSITE" id="PS01124">
    <property type="entry name" value="HTH_ARAC_FAMILY_2"/>
    <property type="match status" value="1"/>
</dbReference>
<evidence type="ECO:0000259" key="4">
    <source>
        <dbReference type="PROSITE" id="PS01124"/>
    </source>
</evidence>
<protein>
    <submittedName>
        <fullName evidence="5">Helix-turn-helix protein</fullName>
    </submittedName>
</protein>
<organism evidence="5 6">
    <name type="scientific">Roseinatronobacter thiooxidans</name>
    <dbReference type="NCBI Taxonomy" id="121821"/>
    <lineage>
        <taxon>Bacteria</taxon>
        <taxon>Pseudomonadati</taxon>
        <taxon>Pseudomonadota</taxon>
        <taxon>Alphaproteobacteria</taxon>
        <taxon>Rhodobacterales</taxon>
        <taxon>Paracoccaceae</taxon>
        <taxon>Roseinatronobacter</taxon>
    </lineage>
</organism>
<dbReference type="Pfam" id="PF12625">
    <property type="entry name" value="Arabinose_bd"/>
    <property type="match status" value="1"/>
</dbReference>
<dbReference type="Proteomes" id="UP000249364">
    <property type="component" value="Unassembled WGS sequence"/>
</dbReference>
<evidence type="ECO:0000256" key="3">
    <source>
        <dbReference type="ARBA" id="ARBA00023163"/>
    </source>
</evidence>
<dbReference type="AlphaFoldDB" id="A0A2W7QDZ3"/>
<dbReference type="Gene3D" id="1.10.10.60">
    <property type="entry name" value="Homeodomain-like"/>
    <property type="match status" value="1"/>
</dbReference>
<proteinExistence type="predicted"/>
<keyword evidence="1" id="KW-0805">Transcription regulation</keyword>
<dbReference type="PANTHER" id="PTHR47894">
    <property type="entry name" value="HTH-TYPE TRANSCRIPTIONAL REGULATOR GADX"/>
    <property type="match status" value="1"/>
</dbReference>
<dbReference type="InterPro" id="IPR009057">
    <property type="entry name" value="Homeodomain-like_sf"/>
</dbReference>
<evidence type="ECO:0000256" key="1">
    <source>
        <dbReference type="ARBA" id="ARBA00023015"/>
    </source>
</evidence>
<keyword evidence="6" id="KW-1185">Reference proteome</keyword>
<dbReference type="EMBL" id="QKZQ01000014">
    <property type="protein sequence ID" value="PZX39409.1"/>
    <property type="molecule type" value="Genomic_DNA"/>
</dbReference>
<keyword evidence="3" id="KW-0804">Transcription</keyword>
<dbReference type="OrthoDB" id="9805730at2"/>
<accession>A0A2W7QDZ3</accession>
<reference evidence="5 6" key="1">
    <citation type="submission" date="2018-06" db="EMBL/GenBank/DDBJ databases">
        <title>Genomic Encyclopedia of Archaeal and Bacterial Type Strains, Phase II (KMG-II): from individual species to whole genera.</title>
        <authorList>
            <person name="Goeker M."/>
        </authorList>
    </citation>
    <scope>NUCLEOTIDE SEQUENCE [LARGE SCALE GENOMIC DNA]</scope>
    <source>
        <strain evidence="5 6">DSM 13087</strain>
    </source>
</reference>
<dbReference type="STRING" id="121821.GCA_001870675_00456"/>
<keyword evidence="2" id="KW-0238">DNA-binding</keyword>
<dbReference type="Pfam" id="PF12833">
    <property type="entry name" value="HTH_18"/>
    <property type="match status" value="1"/>
</dbReference>
<feature type="domain" description="HTH araC/xylS-type" evidence="4">
    <location>
        <begin position="281"/>
        <end position="363"/>
    </location>
</feature>
<dbReference type="SUPFAM" id="SSF46689">
    <property type="entry name" value="Homeodomain-like"/>
    <property type="match status" value="1"/>
</dbReference>
<dbReference type="InterPro" id="IPR018060">
    <property type="entry name" value="HTH_AraC"/>
</dbReference>
<dbReference type="PANTHER" id="PTHR47894:SF4">
    <property type="entry name" value="HTH-TYPE TRANSCRIPTIONAL REGULATOR GADX"/>
    <property type="match status" value="1"/>
</dbReference>
<dbReference type="GO" id="GO:0003700">
    <property type="term" value="F:DNA-binding transcription factor activity"/>
    <property type="evidence" value="ECO:0007669"/>
    <property type="project" value="InterPro"/>
</dbReference>
<evidence type="ECO:0000313" key="5">
    <source>
        <dbReference type="EMBL" id="PZX39409.1"/>
    </source>
</evidence>
<dbReference type="GO" id="GO:0005829">
    <property type="term" value="C:cytosol"/>
    <property type="evidence" value="ECO:0007669"/>
    <property type="project" value="TreeGrafter"/>
</dbReference>
<dbReference type="GO" id="GO:0000976">
    <property type="term" value="F:transcription cis-regulatory region binding"/>
    <property type="evidence" value="ECO:0007669"/>
    <property type="project" value="TreeGrafter"/>
</dbReference>
<gene>
    <name evidence="5" type="ORF">LY56_02788</name>
</gene>
<dbReference type="SMART" id="SM00342">
    <property type="entry name" value="HTH_ARAC"/>
    <property type="match status" value="1"/>
</dbReference>
<sequence length="371" mass="41700">MTFETRCEFGTSGATVTRNFKSAPPQNEAYLRAHSMIGFCDLVREMGHDPIAMIEEAGLPVAALTDHDLLIPYRRHALLLELAARRLGRPAFALEWACAVAPQFHNLGPLTLLEYFTATFREWIDLGIRSISYHTNGFNFRKIPQTTFGQTTYRYAADSFVLSSRQQTEHIFALTCMLARRVTNLPEENPLLVRFSHSAPTDLSLHQAIFGCKIEFDASVDELVFSDHLLDARTNGNLSLLQPLIQRFIRYRIDHLPLYDQSARMTVALTIPSVVGTGNCNIEFIAEALGLSVKQLQRQLASEGTNFSEVLDEVRRNMAMRLLTESHASIERIGGLLDYSSTPAFSLAFKRWAGVSPLQYRKQIWAAALSS</sequence>
<evidence type="ECO:0000256" key="2">
    <source>
        <dbReference type="ARBA" id="ARBA00023125"/>
    </source>
</evidence>
<name>A0A2W7QDZ3_9RHOB</name>